<dbReference type="GeneID" id="121229120"/>
<dbReference type="Proteomes" id="UP000818029">
    <property type="component" value="Chromosome A05"/>
</dbReference>
<evidence type="ECO:0000313" key="1">
    <source>
        <dbReference type="Proteomes" id="UP000818029"/>
    </source>
</evidence>
<sequence>MREKEMSEQNEREQENTSVLTNHTTSSLYDVSFIQVFEDSRDKFQLQYLLVERHFHLTEKGKVEGGIQPQVFNGKESLATERQQSGLKVVDKSSDDLVFKSFPYLSLVNCYSLFEVDKFVLSESLRNCFHDVICDEKPIDIVRIVRQTPNMIICANGFSLKVFSLLEHVDHVQQFLPCVKSLNLRTSVLMNVKNFDCLIRRKHQFSWFGMIDAMTKMKPLLHFGVNKQIHVFKPGLYYFSLIFSKIRHFQFCLTYLCLFDAWDIKSFLDHFMKLYMKFMFHPKRVSTTHVFNPGIGSNDQLVKDDSTCSFEPTIYGDPTIYYLCEGDTLKNENCLYVYPSFQVSQGSFDEFRLQYLSKEKRFVLVEKSKTKHQCIRPKSNRGMIFENFKTPLFFKREDENMVDDLIVENPLHSDVVERPIWTCKNLVALDDDKVTYEPYSLFAYVENLQHLNYFINLF</sequence>
<evidence type="ECO:0000313" key="2">
    <source>
        <dbReference type="RefSeq" id="XP_040968347.1"/>
    </source>
</evidence>
<proteinExistence type="predicted"/>
<reference evidence="1" key="1">
    <citation type="journal article" date="2020" name="Nat. Genet.">
        <title>Genomic diversifications of five Gossypium allopolyploid species and their impact on cotton improvement.</title>
        <authorList>
            <person name="Chen Z.J."/>
            <person name="Sreedasyam A."/>
            <person name="Ando A."/>
            <person name="Song Q."/>
            <person name="De Santiago L.M."/>
            <person name="Hulse-Kemp A.M."/>
            <person name="Ding M."/>
            <person name="Ye W."/>
            <person name="Kirkbride R.C."/>
            <person name="Jenkins J."/>
            <person name="Plott C."/>
            <person name="Lovell J."/>
            <person name="Lin Y.M."/>
            <person name="Vaughn R."/>
            <person name="Liu B."/>
            <person name="Simpson S."/>
            <person name="Scheffler B.E."/>
            <person name="Wen L."/>
            <person name="Saski C.A."/>
            <person name="Grover C.E."/>
            <person name="Hu G."/>
            <person name="Conover J.L."/>
            <person name="Carlson J.W."/>
            <person name="Shu S."/>
            <person name="Boston L.B."/>
            <person name="Williams M."/>
            <person name="Peterson D.G."/>
            <person name="McGee K."/>
            <person name="Jones D.C."/>
            <person name="Wendel J.F."/>
            <person name="Stelly D.M."/>
            <person name="Grimwood J."/>
            <person name="Schmutz J."/>
        </authorList>
    </citation>
    <scope>NUCLEOTIDE SEQUENCE [LARGE SCALE GENOMIC DNA]</scope>
    <source>
        <strain evidence="1">cv. TM-1</strain>
    </source>
</reference>
<reference evidence="2" key="2">
    <citation type="submission" date="2025-08" db="UniProtKB">
        <authorList>
            <consortium name="RefSeq"/>
        </authorList>
    </citation>
    <scope>IDENTIFICATION</scope>
</reference>
<gene>
    <name evidence="2" type="primary">LOC121229120</name>
</gene>
<name>A0ABM3BMS1_GOSHI</name>
<keyword evidence="1" id="KW-1185">Reference proteome</keyword>
<organism evidence="1 2">
    <name type="scientific">Gossypium hirsutum</name>
    <name type="common">Upland cotton</name>
    <name type="synonym">Gossypium mexicanum</name>
    <dbReference type="NCBI Taxonomy" id="3635"/>
    <lineage>
        <taxon>Eukaryota</taxon>
        <taxon>Viridiplantae</taxon>
        <taxon>Streptophyta</taxon>
        <taxon>Embryophyta</taxon>
        <taxon>Tracheophyta</taxon>
        <taxon>Spermatophyta</taxon>
        <taxon>Magnoliopsida</taxon>
        <taxon>eudicotyledons</taxon>
        <taxon>Gunneridae</taxon>
        <taxon>Pentapetalae</taxon>
        <taxon>rosids</taxon>
        <taxon>malvids</taxon>
        <taxon>Malvales</taxon>
        <taxon>Malvaceae</taxon>
        <taxon>Malvoideae</taxon>
        <taxon>Gossypium</taxon>
    </lineage>
</organism>
<accession>A0ABM3BMS1</accession>
<protein>
    <submittedName>
        <fullName evidence="2">Uncharacterized protein</fullName>
    </submittedName>
</protein>
<dbReference type="RefSeq" id="XP_040968347.1">
    <property type="nucleotide sequence ID" value="XM_041112413.1"/>
</dbReference>